<name>A0A9Q1K8H9_9CARY</name>
<dbReference type="Proteomes" id="UP001153076">
    <property type="component" value="Unassembled WGS sequence"/>
</dbReference>
<keyword evidence="3" id="KW-1185">Reference proteome</keyword>
<protein>
    <submittedName>
        <fullName evidence="2">Uncharacterized protein</fullName>
    </submittedName>
</protein>
<feature type="compositionally biased region" description="Polar residues" evidence="1">
    <location>
        <begin position="37"/>
        <end position="61"/>
    </location>
</feature>
<evidence type="ECO:0000313" key="3">
    <source>
        <dbReference type="Proteomes" id="UP001153076"/>
    </source>
</evidence>
<dbReference type="OrthoDB" id="1301679at2759"/>
<dbReference type="AlphaFoldDB" id="A0A9Q1K8H9"/>
<evidence type="ECO:0000313" key="2">
    <source>
        <dbReference type="EMBL" id="KAJ8438325.1"/>
    </source>
</evidence>
<accession>A0A9Q1K8H9</accession>
<evidence type="ECO:0000256" key="1">
    <source>
        <dbReference type="SAM" id="MobiDB-lite"/>
    </source>
</evidence>
<proteinExistence type="predicted"/>
<gene>
    <name evidence="2" type="ORF">Cgig2_013373</name>
</gene>
<sequence length="224" mass="24974">MYAAECHEKDDQARGVTKKMKSAMHVTLQPPSKMGEKNTQQPLISIGSGTSNVKDQGSNNGKDQDEADTSSLTMKRKRNPNARPRGMSLVKEAARLKDGEKLGVKFYNNGVAGNEAYEETLEELEEIISTTEKHSKFSQFKLIEKCFGLQDHDHVVCFGHGVTPKDVRGPQPSKVDLVVEIQEKNKQINSLTGHVDALESNHQKKIEEMKTACEVHMAKMKESH</sequence>
<feature type="region of interest" description="Disordered" evidence="1">
    <location>
        <begin position="1"/>
        <end position="85"/>
    </location>
</feature>
<dbReference type="PANTHER" id="PTHR33499">
    <property type="entry name" value="OS12G0282400 PROTEIN-RELATED"/>
    <property type="match status" value="1"/>
</dbReference>
<organism evidence="2 3">
    <name type="scientific">Carnegiea gigantea</name>
    <dbReference type="NCBI Taxonomy" id="171969"/>
    <lineage>
        <taxon>Eukaryota</taxon>
        <taxon>Viridiplantae</taxon>
        <taxon>Streptophyta</taxon>
        <taxon>Embryophyta</taxon>
        <taxon>Tracheophyta</taxon>
        <taxon>Spermatophyta</taxon>
        <taxon>Magnoliopsida</taxon>
        <taxon>eudicotyledons</taxon>
        <taxon>Gunneridae</taxon>
        <taxon>Pentapetalae</taxon>
        <taxon>Caryophyllales</taxon>
        <taxon>Cactineae</taxon>
        <taxon>Cactaceae</taxon>
        <taxon>Cactoideae</taxon>
        <taxon>Echinocereeae</taxon>
        <taxon>Carnegiea</taxon>
    </lineage>
</organism>
<comment type="caution">
    <text evidence="2">The sequence shown here is derived from an EMBL/GenBank/DDBJ whole genome shotgun (WGS) entry which is preliminary data.</text>
</comment>
<dbReference type="PANTHER" id="PTHR33499:SF40">
    <property type="entry name" value="TRANSPOSASE-ASSOCIATED DOMAIN-CONTAINING PROTEIN"/>
    <property type="match status" value="1"/>
</dbReference>
<feature type="compositionally biased region" description="Basic and acidic residues" evidence="1">
    <location>
        <begin position="1"/>
        <end position="13"/>
    </location>
</feature>
<dbReference type="EMBL" id="JAKOGI010000258">
    <property type="protein sequence ID" value="KAJ8438325.1"/>
    <property type="molecule type" value="Genomic_DNA"/>
</dbReference>
<reference evidence="2" key="1">
    <citation type="submission" date="2022-04" db="EMBL/GenBank/DDBJ databases">
        <title>Carnegiea gigantea Genome sequencing and assembly v2.</title>
        <authorList>
            <person name="Copetti D."/>
            <person name="Sanderson M.J."/>
            <person name="Burquez A."/>
            <person name="Wojciechowski M.F."/>
        </authorList>
    </citation>
    <scope>NUCLEOTIDE SEQUENCE</scope>
    <source>
        <strain evidence="2">SGP5-SGP5p</strain>
        <tissue evidence="2">Aerial part</tissue>
    </source>
</reference>